<accession>A0A2S7VXF2</accession>
<evidence type="ECO:0000256" key="1">
    <source>
        <dbReference type="SAM" id="SignalP"/>
    </source>
</evidence>
<evidence type="ECO:0000313" key="3">
    <source>
        <dbReference type="Proteomes" id="UP000238730"/>
    </source>
</evidence>
<dbReference type="OrthoDB" id="28717at2"/>
<gene>
    <name evidence="2" type="ORF">BTO08_02940</name>
</gene>
<dbReference type="RefSeq" id="WP_105059828.1">
    <property type="nucleotide sequence ID" value="NZ_MSCJ01000001.1"/>
</dbReference>
<feature type="chain" id="PRO_5015602807" evidence="1">
    <location>
        <begin position="24"/>
        <end position="1179"/>
    </location>
</feature>
<proteinExistence type="predicted"/>
<dbReference type="EMBL" id="MSCJ01000001">
    <property type="protein sequence ID" value="PQJ66453.1"/>
    <property type="molecule type" value="Genomic_DNA"/>
</dbReference>
<protein>
    <submittedName>
        <fullName evidence="2">Uncharacterized protein</fullName>
    </submittedName>
</protein>
<name>A0A2S7VXF2_PHOAN</name>
<evidence type="ECO:0000313" key="2">
    <source>
        <dbReference type="EMBL" id="PQJ66453.1"/>
    </source>
</evidence>
<comment type="caution">
    <text evidence="2">The sequence shown here is derived from an EMBL/GenBank/DDBJ whole genome shotgun (WGS) entry which is preliminary data.</text>
</comment>
<feature type="signal peptide" evidence="1">
    <location>
        <begin position="1"/>
        <end position="23"/>
    </location>
</feature>
<dbReference type="Proteomes" id="UP000238730">
    <property type="component" value="Unassembled WGS sequence"/>
</dbReference>
<reference evidence="2 3" key="1">
    <citation type="submission" date="2016-12" db="EMBL/GenBank/DDBJ databases">
        <title>Diversity of luminous bacteria.</title>
        <authorList>
            <person name="Yoshizawa S."/>
            <person name="Kogure K."/>
        </authorList>
    </citation>
    <scope>NUCLEOTIDE SEQUENCE [LARGE SCALE GENOMIC DNA]</scope>
    <source>
        <strain evidence="2 3">LC1-200</strain>
    </source>
</reference>
<dbReference type="AlphaFoldDB" id="A0A2S7VXF2"/>
<sequence>MKTFKLSQITVLIISALPLMVQAQSVIDQNTTQTSEPELTLLSSESTNIKTDIHTQKDNSRIYLDEGAIWATRDITKFSPELNVDLSDEVEVEHNKVTDSLRFNIQTNYSHYIKQWQLSVYRGKDRHLSQPLKVLKGNELSNDFDIEWDGNTETGYQFKAGEQLIFRLKVWDKDGNMDVSTLGVTDLVHADKQVEIDKLDNDDNNEKRSYGRATLMRHNIPTSSGMAKMMGTGLKGVDTVTIGDDEYDVEDGKLYVEKYLPTDAYMFPVKVKYDDGKERDYQLFVRIPDTYYAQAGLVDLYFGRNHVSGNKDVLAVDEQYQGDIYNRGRLAYFGQGKFGDKLQVVAHVDTKESALKDMFKHPFAADDTTVFDILDDDDEMYYGNYGDEANIEKVVNTKGKVYLDVQYDKSSAMWGNFNTGLTGTENADYSRSLYGFKGDYRTRQTTSFGDDRLAVTAFASQADTLSSHDEFLGTGGSLYSTRHGEIVPGSDKVTLVVRNSKTGVVESRKTLQSGRDYTINPFQGRIVLNKPLSQQSQSGGDGVLDSSTNNDLENYLSVDYEYVPNGSKSLEQMTAGGRVKGWLTDNIALGSTYVQEQKDNQDYQLSGADLTLKATEGSYLTAEFSHSEGQQTDSNYLSKDGGLSFDKIENTDPNAKRQGDMIQVHAVASLYDLMPETFGAVGNDIEAWYRDKDLGYSYASQDDNLAQLAYGSKLRLQFGDRTQLTTRFDHLDEQDSSGKTVTDTERVEVEGQYRITDNVKIAAAGRHVNELNYDDQKSSGDLIGIRADYEFNDDKSLYVKGQKTVNASQSFDQDDSVAVGGEFALNEDWMLSGEYATGDRGDSLQAKVDYQVNDDYSTYASYIQEDYDNENNIVFGQKADLTDTLSFYQENQFVDDNNGKGKVNSFGFDYDVNDDVDAGIAFEKSNLKSTDNGEIERSGISLYTSVDKDDYSLKNKVEYRVDKGDNKVTQFVTTNRYVHHLTDEYTLFGKFNYSKSKDETKNEVVERYTESSVGLAYRPIFNDRLNFLTRYTYLEDYDQTDRSKEQDTNNEKSHIVEGETIYSVNAHVDVGLKGAYKKKSELYKRIDSSDVPVKNEIFLTGVSASYRVMKDWDVTGEYHWKKDRVTDDLEQGALVSVNKHINDNMFIGVGYNFSKFDDDLVHNDDYNAKGVFINLVGKF</sequence>
<organism evidence="2 3">
    <name type="scientific">Photobacterium angustum</name>
    <dbReference type="NCBI Taxonomy" id="661"/>
    <lineage>
        <taxon>Bacteria</taxon>
        <taxon>Pseudomonadati</taxon>
        <taxon>Pseudomonadota</taxon>
        <taxon>Gammaproteobacteria</taxon>
        <taxon>Vibrionales</taxon>
        <taxon>Vibrionaceae</taxon>
        <taxon>Photobacterium</taxon>
    </lineage>
</organism>
<keyword evidence="1" id="KW-0732">Signal</keyword>